<feature type="transmembrane region" description="Helical" evidence="1">
    <location>
        <begin position="6"/>
        <end position="26"/>
    </location>
</feature>
<keyword evidence="1" id="KW-1133">Transmembrane helix</keyword>
<sequence>MSTFNIISLSYLFSRLSPFIIVIYFVLQSVFNQNLKGLFYVAGVLLACFLNYIVNEILPKKTDTPLVCSLIDGMPNLPLGQTILGFTFAYLSYIIVKYKLTSQNSPTFVLFPILILADLVWNYSNDCVYPVTLFASLAVGSVFGILWGMVIDSVDPELQYFNGIGNRNVCSRPSSTLYRCRITGQPTKK</sequence>
<reference evidence="2" key="1">
    <citation type="journal article" date="2020" name="Nature">
        <title>Giant virus diversity and host interactions through global metagenomics.</title>
        <authorList>
            <person name="Schulz F."/>
            <person name="Roux S."/>
            <person name="Paez-Espino D."/>
            <person name="Jungbluth S."/>
            <person name="Walsh D.A."/>
            <person name="Denef V.J."/>
            <person name="McMahon K.D."/>
            <person name="Konstantinidis K.T."/>
            <person name="Eloe-Fadrosh E.A."/>
            <person name="Kyrpides N.C."/>
            <person name="Woyke T."/>
        </authorList>
    </citation>
    <scope>NUCLEOTIDE SEQUENCE</scope>
    <source>
        <strain evidence="2">GVMAG-M-3300009180-1</strain>
    </source>
</reference>
<keyword evidence="1" id="KW-0472">Membrane</keyword>
<keyword evidence="1" id="KW-0812">Transmembrane</keyword>
<organism evidence="2">
    <name type="scientific">viral metagenome</name>
    <dbReference type="NCBI Taxonomy" id="1070528"/>
    <lineage>
        <taxon>unclassified sequences</taxon>
        <taxon>metagenomes</taxon>
        <taxon>organismal metagenomes</taxon>
    </lineage>
</organism>
<accession>A0A6C0F1C5</accession>
<evidence type="ECO:0008006" key="3">
    <source>
        <dbReference type="Google" id="ProtNLM"/>
    </source>
</evidence>
<evidence type="ECO:0000313" key="2">
    <source>
        <dbReference type="EMBL" id="QHT35286.1"/>
    </source>
</evidence>
<dbReference type="EMBL" id="MN739016">
    <property type="protein sequence ID" value="QHT35286.1"/>
    <property type="molecule type" value="Genomic_DNA"/>
</dbReference>
<feature type="transmembrane region" description="Helical" evidence="1">
    <location>
        <begin position="130"/>
        <end position="151"/>
    </location>
</feature>
<feature type="transmembrane region" description="Helical" evidence="1">
    <location>
        <begin position="78"/>
        <end position="96"/>
    </location>
</feature>
<feature type="transmembrane region" description="Helical" evidence="1">
    <location>
        <begin position="38"/>
        <end position="58"/>
    </location>
</feature>
<dbReference type="AlphaFoldDB" id="A0A6C0F1C5"/>
<feature type="transmembrane region" description="Helical" evidence="1">
    <location>
        <begin position="108"/>
        <end position="124"/>
    </location>
</feature>
<evidence type="ECO:0000256" key="1">
    <source>
        <dbReference type="SAM" id="Phobius"/>
    </source>
</evidence>
<protein>
    <recommendedName>
        <fullName evidence="3">Phosphatidic acid phosphatase type 2/haloperoxidase domain-containing protein</fullName>
    </recommendedName>
</protein>
<name>A0A6C0F1C5_9ZZZZ</name>
<proteinExistence type="predicted"/>